<comment type="caution">
    <text evidence="2">The sequence shown here is derived from an EMBL/GenBank/DDBJ whole genome shotgun (WGS) entry which is preliminary data.</text>
</comment>
<evidence type="ECO:0000313" key="2">
    <source>
        <dbReference type="EMBL" id="CAK0876399.1"/>
    </source>
</evidence>
<keyword evidence="3" id="KW-1185">Reference proteome</keyword>
<accession>A0ABN9VVP4</accession>
<dbReference type="Proteomes" id="UP001189429">
    <property type="component" value="Unassembled WGS sequence"/>
</dbReference>
<feature type="compositionally biased region" description="Pro residues" evidence="1">
    <location>
        <begin position="7"/>
        <end position="18"/>
    </location>
</feature>
<dbReference type="EMBL" id="CAUYUJ010017620">
    <property type="protein sequence ID" value="CAK0876399.1"/>
    <property type="molecule type" value="Genomic_DNA"/>
</dbReference>
<feature type="compositionally biased region" description="Low complexity" evidence="1">
    <location>
        <begin position="19"/>
        <end position="35"/>
    </location>
</feature>
<feature type="region of interest" description="Disordered" evidence="1">
    <location>
        <begin position="1023"/>
        <end position="1142"/>
    </location>
</feature>
<feature type="compositionally biased region" description="Low complexity" evidence="1">
    <location>
        <begin position="1086"/>
        <end position="1097"/>
    </location>
</feature>
<dbReference type="InterPro" id="IPR012337">
    <property type="entry name" value="RNaseH-like_sf"/>
</dbReference>
<name>A0ABN9VVP4_9DINO</name>
<sequence length="1733" mass="191168">MPDGAPRAPPPAKRPPGGPLAASAAAAPADTGAEGSRIPPSSVDTDEANYTDWNGWQGLSKTAPSYELLRTDGYRVFRRKLEVFERYCKKRGATAVSEGGFLVTNSLQGEAAEATEDIDLDLLETEGAFRPLFQVLDEYYKYDDQTELPASTHLFFGKFARQDDVKYTNDYDWDRSLHEENSHSEEETYEDDEDYDYDEHEEEADVAEELPQEVEEAQTVRDEANLSFAGAKKRVAEIAKARGFYPIAALAPENTYQRMRSRAGDTRPVMGDTAWTQWEELLRSRQLLHEVEHGKSDRRFRFGDGKTLEAKQSVTLTAWPFGVKKQVAIHLVEGWTPVLIARPCMQEWGLIQDYRARTFTMKDLPDKGWMKSECDGKGHFIVDLLGGAGRDAGDVLNEGAPADGEGSSGDSKATTGTRRRLTRTGFYEIGSDDEALAAEEVAGLEGHLMDADTHSDLALALEQAASDMKDTLRGPRKRMVWEVIVDQGALSQELLAFLQIEVLQFRVEGGWGFSMRAMIHDFLNKIDKEKPGDIVFAPLCKHRCPWQRANEKIPEERAKQVNGARQREELTLLKMILTAFVKQQNGNRRAHVEGPWQGLHWRKKTWKKFPSYRCRRDQCRLGAKCNVQGTDMPCQKPTRLQSTNKGIIHRVNLACARTEDDVILQGKLAQQAQNYPRPMARAMANLIAYQGMADNISDINAAAEVCKDIDAMEYTDVMQELMKPCSASTIRTVERPRVSLGHPSRAALAVAMQHAGASTEWAQCARLFKCEICLSRQRPRAVRVAVLPRSKRFNEVTCTDVHYITRMKKEREILSIMGEFTRYDVDYPISEETFLNETKLWEKLWTSWASKPETMRTNMGGSHAAKRTRNWMSKRSIELDLIPRAPALGAQPKIPCVLCDEDFGPSEQAAPVDPMGEVRAMTIGRAIAATAFIEANCSRAARAALLARSRPTRRNYEIGERVYLWRPEQTQGLEKRHRRGPALAAAAGSKVNEDYAGPASPLSAIEKLKRVLRRTKGTCNYQDLAEEGRLPQHDDTLGDMGEQHQPSAQAPAATGEADGPTRATAAAAPGDPQPATPSEDKGGGPVAASAGASGGAAQEPSRLHVEAMAKRSVEEAGKRAGIPPANRARPSRAKLAPQSEEAALADGVGDEMLLLEEPAETVDMLAFKRKAPAIVEGGLMPGGASFTRRSWRPSRWKMKDGQKVANARELYRGSKHSDVAEGQLDKEALALSRLGRRKVVLWASLSKWRSFGAVAKSAFLQADDLSARCLELRASPTKLRRYRPDAVAKEIGLRNRKLEAHAVGGLIGERAGDFIGRGEGATDEQDLNAKLDDTECFQARLGAPGEVEQSLSTHSATLKFEKYLRAVKPITVEKHRGADPASELSPKELANFRALADARLHFGFDKAWINLRVGSYTGASWANGRDGSSQGGHAIFIGPADELNASTATPFAAIEWAPRKLQRLCKSSLSAEVYLAWSLRPDLELEEAMVHTGGSPFFTDAECLYDESRSATAGQGTAEKRAAIEVKIVNEQMTEIGATWKWVNTQRQMADGPARLSARQMMADVLRREVHASRYDPDFAAGKKISKRAMEQREKELDDAGEALHDTLETTPVTKAKEKAKAKGKRHFGTSGARLAAALAASAGGSAAGQLFNPPTPADWNDLIMKVVAFGFPETEPAPASAKTAVTGTDPKQTKLKKVRSVLVRSQCHYNLDLSTPRLQSLPEYAHGAFMTR</sequence>
<dbReference type="SUPFAM" id="SSF53098">
    <property type="entry name" value="Ribonuclease H-like"/>
    <property type="match status" value="1"/>
</dbReference>
<feature type="compositionally biased region" description="Basic and acidic residues" evidence="1">
    <location>
        <begin position="1026"/>
        <end position="1036"/>
    </location>
</feature>
<evidence type="ECO:0000256" key="1">
    <source>
        <dbReference type="SAM" id="MobiDB-lite"/>
    </source>
</evidence>
<organism evidence="2 3">
    <name type="scientific">Prorocentrum cordatum</name>
    <dbReference type="NCBI Taxonomy" id="2364126"/>
    <lineage>
        <taxon>Eukaryota</taxon>
        <taxon>Sar</taxon>
        <taxon>Alveolata</taxon>
        <taxon>Dinophyceae</taxon>
        <taxon>Prorocentrales</taxon>
        <taxon>Prorocentraceae</taxon>
        <taxon>Prorocentrum</taxon>
    </lineage>
</organism>
<protein>
    <submittedName>
        <fullName evidence="2">Uncharacterized protein</fullName>
    </submittedName>
</protein>
<feature type="compositionally biased region" description="Acidic residues" evidence="1">
    <location>
        <begin position="187"/>
        <end position="204"/>
    </location>
</feature>
<dbReference type="Gene3D" id="3.30.420.10">
    <property type="entry name" value="Ribonuclease H-like superfamily/Ribonuclease H"/>
    <property type="match status" value="1"/>
</dbReference>
<evidence type="ECO:0000313" key="3">
    <source>
        <dbReference type="Proteomes" id="UP001189429"/>
    </source>
</evidence>
<feature type="compositionally biased region" description="Basic and acidic residues" evidence="1">
    <location>
        <begin position="1101"/>
        <end position="1118"/>
    </location>
</feature>
<dbReference type="InterPro" id="IPR036397">
    <property type="entry name" value="RNaseH_sf"/>
</dbReference>
<feature type="region of interest" description="Disordered" evidence="1">
    <location>
        <begin position="178"/>
        <end position="204"/>
    </location>
</feature>
<proteinExistence type="predicted"/>
<feature type="compositionally biased region" description="Low complexity" evidence="1">
    <location>
        <begin position="1057"/>
        <end position="1070"/>
    </location>
</feature>
<reference evidence="2" key="1">
    <citation type="submission" date="2023-10" db="EMBL/GenBank/DDBJ databases">
        <authorList>
            <person name="Chen Y."/>
            <person name="Shah S."/>
            <person name="Dougan E. K."/>
            <person name="Thang M."/>
            <person name="Chan C."/>
        </authorList>
    </citation>
    <scope>NUCLEOTIDE SEQUENCE [LARGE SCALE GENOMIC DNA]</scope>
</reference>
<feature type="region of interest" description="Disordered" evidence="1">
    <location>
        <begin position="1"/>
        <end position="46"/>
    </location>
</feature>
<feature type="region of interest" description="Disordered" evidence="1">
    <location>
        <begin position="393"/>
        <end position="417"/>
    </location>
</feature>
<gene>
    <name evidence="2" type="ORF">PCOR1329_LOCUS60779</name>
</gene>